<evidence type="ECO:0000313" key="1">
    <source>
        <dbReference type="EMBL" id="MQY11492.1"/>
    </source>
</evidence>
<dbReference type="Proteomes" id="UP000466345">
    <property type="component" value="Unassembled WGS sequence"/>
</dbReference>
<accession>A0A7K0CEM1</accession>
<sequence>MRTKCMSCKKSQYVIREMSPFPIFDDERERRAEHAYHKTCPNCGNFWDPLILEPLGPVED</sequence>
<comment type="caution">
    <text evidence="1">The sequence shown here is derived from an EMBL/GenBank/DDBJ whole genome shotgun (WGS) entry which is preliminary data.</text>
</comment>
<reference evidence="1 2" key="1">
    <citation type="submission" date="2019-10" db="EMBL/GenBank/DDBJ databases">
        <title>Streptomyces smaragdinus sp. nov. and Streptomyces fabii sp. nov., isolated from the gut of fungus growing-termite Macrotermes natalensis.</title>
        <authorList>
            <person name="Schwitalla J."/>
            <person name="Benndorf R."/>
            <person name="Martin K."/>
            <person name="De Beer W."/>
            <person name="Kaster A.-K."/>
            <person name="Vollmers J."/>
            <person name="Poulsen M."/>
            <person name="Beemelmanns C."/>
        </authorList>
    </citation>
    <scope>NUCLEOTIDE SEQUENCE [LARGE SCALE GENOMIC DNA]</scope>
    <source>
        <strain evidence="1 2">RB5</strain>
    </source>
</reference>
<protein>
    <submittedName>
        <fullName evidence="1">Uncharacterized protein</fullName>
    </submittedName>
</protein>
<dbReference type="AlphaFoldDB" id="A0A7K0CEM1"/>
<organism evidence="1 2">
    <name type="scientific">Streptomyces smaragdinus</name>
    <dbReference type="NCBI Taxonomy" id="2585196"/>
    <lineage>
        <taxon>Bacteria</taxon>
        <taxon>Bacillati</taxon>
        <taxon>Actinomycetota</taxon>
        <taxon>Actinomycetes</taxon>
        <taxon>Kitasatosporales</taxon>
        <taxon>Streptomycetaceae</taxon>
        <taxon>Streptomyces</taxon>
    </lineage>
</organism>
<name>A0A7K0CEM1_9ACTN</name>
<keyword evidence="2" id="KW-1185">Reference proteome</keyword>
<gene>
    <name evidence="1" type="ORF">SRB5_16110</name>
</gene>
<dbReference type="EMBL" id="WEGJ01000003">
    <property type="protein sequence ID" value="MQY11492.1"/>
    <property type="molecule type" value="Genomic_DNA"/>
</dbReference>
<evidence type="ECO:0000313" key="2">
    <source>
        <dbReference type="Proteomes" id="UP000466345"/>
    </source>
</evidence>
<proteinExistence type="predicted"/>